<organism evidence="1 2">
    <name type="scientific">Leptidea sinapis</name>
    <dbReference type="NCBI Taxonomy" id="189913"/>
    <lineage>
        <taxon>Eukaryota</taxon>
        <taxon>Metazoa</taxon>
        <taxon>Ecdysozoa</taxon>
        <taxon>Arthropoda</taxon>
        <taxon>Hexapoda</taxon>
        <taxon>Insecta</taxon>
        <taxon>Pterygota</taxon>
        <taxon>Neoptera</taxon>
        <taxon>Endopterygota</taxon>
        <taxon>Lepidoptera</taxon>
        <taxon>Glossata</taxon>
        <taxon>Ditrysia</taxon>
        <taxon>Papilionoidea</taxon>
        <taxon>Pieridae</taxon>
        <taxon>Dismorphiinae</taxon>
        <taxon>Leptidea</taxon>
    </lineage>
</organism>
<dbReference type="Proteomes" id="UP000324832">
    <property type="component" value="Unassembled WGS sequence"/>
</dbReference>
<evidence type="ECO:0000313" key="2">
    <source>
        <dbReference type="Proteomes" id="UP000324832"/>
    </source>
</evidence>
<dbReference type="AlphaFoldDB" id="A0A5E4R723"/>
<proteinExistence type="predicted"/>
<evidence type="ECO:0000313" key="1">
    <source>
        <dbReference type="EMBL" id="VVD04999.1"/>
    </source>
</evidence>
<name>A0A5E4R723_9NEOP</name>
<accession>A0A5E4R723</accession>
<keyword evidence="2" id="KW-1185">Reference proteome</keyword>
<protein>
    <submittedName>
        <fullName evidence="1">Uncharacterized protein</fullName>
    </submittedName>
</protein>
<reference evidence="1 2" key="1">
    <citation type="submission" date="2017-07" db="EMBL/GenBank/DDBJ databases">
        <authorList>
            <person name="Talla V."/>
            <person name="Backstrom N."/>
        </authorList>
    </citation>
    <scope>NUCLEOTIDE SEQUENCE [LARGE SCALE GENOMIC DNA]</scope>
</reference>
<sequence>MPSKRKSLCIDEKVLLIRAIETGEKISDSLYLVHNIVKQKKKLQAEGEVKSSKKLKKPKYEDLDQAVLSWFHRNR</sequence>
<dbReference type="EMBL" id="FZQP02006921">
    <property type="protein sequence ID" value="VVD04999.1"/>
    <property type="molecule type" value="Genomic_DNA"/>
</dbReference>
<gene>
    <name evidence="1" type="ORF">LSINAPIS_LOCUS14630</name>
</gene>